<dbReference type="Pfam" id="PF11743">
    <property type="entry name" value="DUF3301"/>
    <property type="match status" value="1"/>
</dbReference>
<evidence type="ECO:0000313" key="1">
    <source>
        <dbReference type="EMBL" id="AYC34945.1"/>
    </source>
</evidence>
<accession>A0A385Z6R3</accession>
<dbReference type="InterPro" id="IPR021732">
    <property type="entry name" value="DUF3301"/>
</dbReference>
<dbReference type="RefSeq" id="WP_119895594.1">
    <property type="nucleotide sequence ID" value="NZ_CP032419.1"/>
</dbReference>
<dbReference type="AlphaFoldDB" id="A0A385Z6R3"/>
<keyword evidence="2" id="KW-1185">Reference proteome</keyword>
<organism evidence="1 2">
    <name type="scientific">Pseudomonas cavernae</name>
    <dbReference type="NCBI Taxonomy" id="2320867"/>
    <lineage>
        <taxon>Bacteria</taxon>
        <taxon>Pseudomonadati</taxon>
        <taxon>Pseudomonadota</taxon>
        <taxon>Gammaproteobacteria</taxon>
        <taxon>Pseudomonadales</taxon>
        <taxon>Pseudomonadaceae</taxon>
        <taxon>Pseudomonas</taxon>
    </lineage>
</organism>
<dbReference type="OrthoDB" id="5959530at2"/>
<gene>
    <name evidence="1" type="ORF">D3880_22370</name>
</gene>
<name>A0A385Z6R3_9PSED</name>
<sequence length="136" mass="15373">MIGLGDVFLFLLFAAGLAWLWRGHGIRERALALAKQHCAKLDIELLDGNVALRRLAMVRDARGHRRLARIYGFEFTVTGEQRLSGSLSMFGRQLGRIELDAFPIATPDEPPVATQQPAAKVIQLQDWKRRHDRLDT</sequence>
<protein>
    <submittedName>
        <fullName evidence="1">DUF3301 domain-containing protein</fullName>
    </submittedName>
</protein>
<proteinExistence type="predicted"/>
<dbReference type="EMBL" id="CP032419">
    <property type="protein sequence ID" value="AYC34945.1"/>
    <property type="molecule type" value="Genomic_DNA"/>
</dbReference>
<dbReference type="Proteomes" id="UP000265560">
    <property type="component" value="Chromosome"/>
</dbReference>
<evidence type="ECO:0000313" key="2">
    <source>
        <dbReference type="Proteomes" id="UP000265560"/>
    </source>
</evidence>
<reference evidence="2" key="1">
    <citation type="submission" date="2018-09" db="EMBL/GenBank/DDBJ databases">
        <authorList>
            <person name="Zhu H."/>
        </authorList>
    </citation>
    <scope>NUCLEOTIDE SEQUENCE [LARGE SCALE GENOMIC DNA]</scope>
    <source>
        <strain evidence="2">K2W31S-8</strain>
    </source>
</reference>
<dbReference type="KEGG" id="pcav:D3880_22370"/>